<dbReference type="GO" id="GO:0002102">
    <property type="term" value="C:podosome"/>
    <property type="evidence" value="ECO:0007669"/>
    <property type="project" value="UniProtKB-SubCell"/>
</dbReference>
<feature type="region of interest" description="Disordered" evidence="18">
    <location>
        <begin position="1"/>
        <end position="37"/>
    </location>
</feature>
<dbReference type="GO" id="GO:0006400">
    <property type="term" value="P:tRNA modification"/>
    <property type="evidence" value="ECO:0007669"/>
    <property type="project" value="TreeGrafter"/>
</dbReference>
<evidence type="ECO:0000256" key="10">
    <source>
        <dbReference type="ARBA" id="ARBA00023125"/>
    </source>
</evidence>
<dbReference type="SMART" id="SM00322">
    <property type="entry name" value="KH"/>
    <property type="match status" value="3"/>
</dbReference>
<dbReference type="Pfam" id="PF10343">
    <property type="entry name" value="Q_salvage"/>
    <property type="match status" value="1"/>
</dbReference>
<name>A0A8J6G6X8_MICOH</name>
<feature type="compositionally biased region" description="Low complexity" evidence="18">
    <location>
        <begin position="252"/>
        <end position="266"/>
    </location>
</feature>
<feature type="compositionally biased region" description="Basic and acidic residues" evidence="18">
    <location>
        <begin position="19"/>
        <end position="37"/>
    </location>
</feature>
<keyword evidence="4" id="KW-0678">Repressor</keyword>
<reference evidence="20" key="1">
    <citation type="submission" date="2020-03" db="EMBL/GenBank/DDBJ databases">
        <title>Studies in the Genomics of Life Span.</title>
        <authorList>
            <person name="Glass D."/>
        </authorList>
    </citation>
    <scope>NUCLEOTIDE SEQUENCE</scope>
    <source>
        <strain evidence="20">LTLLF</strain>
        <tissue evidence="20">Muscle</tissue>
    </source>
</reference>
<comment type="function">
    <text evidence="14">One of the major pre-mRNA-binding proteins. Binds tenaciously to poly(C) sequences. Likely to play a role in the nuclear metabolism of hnRNAs, particularly for pre-mRNAs that contain cytidine-rich sequences. Can also bind poly(C) single-stranded DNA. Plays an important role in p53/TP53 response to DNA damage, acting at the level of both transcription activation and repression. When sumoylated, acts as a transcriptional coactivator of p53/TP53, playing a role in p21/CDKN1A and 14-3-3 sigma/SFN induction. As far as transcription repression is concerned, acts by interacting with long intergenic RNA p21 (lincRNA-p21), a non-coding RNA induced by p53/TP53. This interaction is necessary for the induction of apoptosis, but not cell cycle arrest. As part of a ribonucleoprotein complex composed at least of ZNF827, HNRNPL and the circular RNA circZNF827 that nucleates the complex on chromatin, may negatively regulate the transcription of genes involved in neuronal differentiation.</text>
</comment>
<accession>A0A8J6G6X8</accession>
<evidence type="ECO:0000256" key="12">
    <source>
        <dbReference type="ARBA" id="ARBA00023163"/>
    </source>
</evidence>
<dbReference type="InterPro" id="IPR012987">
    <property type="entry name" value="ROK_N"/>
</dbReference>
<keyword evidence="6" id="KW-0507">mRNA processing</keyword>
<feature type="domain" description="K Homology" evidence="19">
    <location>
        <begin position="143"/>
        <end position="214"/>
    </location>
</feature>
<feature type="compositionally biased region" description="Basic and acidic residues" evidence="18">
    <location>
        <begin position="276"/>
        <end position="285"/>
    </location>
</feature>
<evidence type="ECO:0000256" key="6">
    <source>
        <dbReference type="ARBA" id="ARBA00022728"/>
    </source>
</evidence>
<dbReference type="InterPro" id="IPR004087">
    <property type="entry name" value="KH_dom"/>
</dbReference>
<dbReference type="EMBL" id="JAATJU010024800">
    <property type="protein sequence ID" value="KAH0504898.1"/>
    <property type="molecule type" value="Genomic_DNA"/>
</dbReference>
<dbReference type="FunFam" id="3.30.1370.10:FF:000023">
    <property type="entry name" value="Heterogeneous nuclear ribonucleoprotein K, like"/>
    <property type="match status" value="1"/>
</dbReference>
<organism evidence="20 21">
    <name type="scientific">Microtus ochrogaster</name>
    <name type="common">Prairie vole</name>
    <dbReference type="NCBI Taxonomy" id="79684"/>
    <lineage>
        <taxon>Eukaryota</taxon>
        <taxon>Metazoa</taxon>
        <taxon>Chordata</taxon>
        <taxon>Craniata</taxon>
        <taxon>Vertebrata</taxon>
        <taxon>Euteleostomi</taxon>
        <taxon>Mammalia</taxon>
        <taxon>Eutheria</taxon>
        <taxon>Euarchontoglires</taxon>
        <taxon>Glires</taxon>
        <taxon>Rodentia</taxon>
        <taxon>Myomorpha</taxon>
        <taxon>Muroidea</taxon>
        <taxon>Cricetidae</taxon>
        <taxon>Arvicolinae</taxon>
        <taxon>Microtus</taxon>
    </lineage>
</organism>
<evidence type="ECO:0000256" key="5">
    <source>
        <dbReference type="ARBA" id="ARBA00022553"/>
    </source>
</evidence>
<evidence type="ECO:0000313" key="21">
    <source>
        <dbReference type="Proteomes" id="UP000710432"/>
    </source>
</evidence>
<dbReference type="GO" id="GO:0005681">
    <property type="term" value="C:spliceosomal complex"/>
    <property type="evidence" value="ECO:0007669"/>
    <property type="project" value="UniProtKB-KW"/>
</dbReference>
<proteinExistence type="inferred from homology"/>
<evidence type="ECO:0000256" key="16">
    <source>
        <dbReference type="PROSITE-ProRule" id="PRU00117"/>
    </source>
</evidence>
<feature type="compositionally biased region" description="Basic and acidic residues" evidence="18">
    <location>
        <begin position="425"/>
        <end position="434"/>
    </location>
</feature>
<dbReference type="Pfam" id="PF08067">
    <property type="entry name" value="ROKNT"/>
    <property type="match status" value="1"/>
</dbReference>
<evidence type="ECO:0000256" key="3">
    <source>
        <dbReference type="ARBA" id="ARBA00022481"/>
    </source>
</evidence>
<dbReference type="CDD" id="cd22433">
    <property type="entry name" value="KH-I_HNRNPK_rpt2"/>
    <property type="match status" value="1"/>
</dbReference>
<dbReference type="CDD" id="cd22432">
    <property type="entry name" value="KH-I_HNRNPK_rpt1"/>
    <property type="match status" value="1"/>
</dbReference>
<dbReference type="CDD" id="cd22434">
    <property type="entry name" value="KH-I_HNRNPK_rpt3"/>
    <property type="match status" value="1"/>
</dbReference>
<feature type="region of interest" description="Disordered" evidence="18">
    <location>
        <begin position="408"/>
        <end position="470"/>
    </location>
</feature>
<comment type="function">
    <text evidence="17">Catalyzes the hydrolysis of queuosine 5'-phosphate, releasing the nucleobase queuine (q). Is required for salvage of queuine from exogenous queuosine (Q) that is imported and then converted to queuosine 5'-phosphate intracellularly.</text>
</comment>
<keyword evidence="20" id="KW-0687">Ribonucleoprotein</keyword>
<dbReference type="FunFam" id="3.30.1370.10:FF:000021">
    <property type="entry name" value="Heterogeneous nuclear ribonucleoprotein K, like"/>
    <property type="match status" value="1"/>
</dbReference>
<dbReference type="SUPFAM" id="SSF54791">
    <property type="entry name" value="Eukaryotic type KH-domain (KH-domain type I)"/>
    <property type="match status" value="3"/>
</dbReference>
<evidence type="ECO:0000256" key="2">
    <source>
        <dbReference type="ARBA" id="ARBA00004642"/>
    </source>
</evidence>
<keyword evidence="10" id="KW-0238">DNA-binding</keyword>
<evidence type="ECO:0000259" key="19">
    <source>
        <dbReference type="SMART" id="SM00322"/>
    </source>
</evidence>
<evidence type="ECO:0000313" key="20">
    <source>
        <dbReference type="EMBL" id="KAH0504898.1"/>
    </source>
</evidence>
<gene>
    <name evidence="20" type="ORF">LTLLF_180250</name>
</gene>
<dbReference type="GO" id="GO:0005654">
    <property type="term" value="C:nucleoplasm"/>
    <property type="evidence" value="ECO:0007669"/>
    <property type="project" value="UniProtKB-SubCell"/>
</dbReference>
<dbReference type="GO" id="GO:0003677">
    <property type="term" value="F:DNA binding"/>
    <property type="evidence" value="ECO:0007669"/>
    <property type="project" value="UniProtKB-KW"/>
</dbReference>
<dbReference type="GO" id="GO:0016787">
    <property type="term" value="F:hydrolase activity"/>
    <property type="evidence" value="ECO:0007669"/>
    <property type="project" value="UniProtKB-KW"/>
</dbReference>
<comment type="caution">
    <text evidence="20">The sequence shown here is derived from an EMBL/GenBank/DDBJ whole genome shotgun (WGS) entry which is preliminary data.</text>
</comment>
<feature type="region of interest" description="Disordered" evidence="18">
    <location>
        <begin position="249"/>
        <end position="329"/>
    </location>
</feature>
<dbReference type="AlphaFoldDB" id="A0A8J6G6X8"/>
<dbReference type="Pfam" id="PF00013">
    <property type="entry name" value="KH_1"/>
    <property type="match status" value="3"/>
</dbReference>
<dbReference type="InterPro" id="IPR019438">
    <property type="entry name" value="Q_salvage"/>
</dbReference>
<keyword evidence="3" id="KW-0488">Methylation</keyword>
<dbReference type="GO" id="GO:0043484">
    <property type="term" value="P:regulation of RNA splicing"/>
    <property type="evidence" value="ECO:0007669"/>
    <property type="project" value="UniProtKB-ARBA"/>
</dbReference>
<comment type="similarity">
    <text evidence="13 17">Belongs to the QNG1 protein family.</text>
</comment>
<feature type="domain" description="K Homology" evidence="19">
    <location>
        <begin position="41"/>
        <end position="109"/>
    </location>
</feature>
<dbReference type="InterPro" id="IPR004088">
    <property type="entry name" value="KH_dom_type_1"/>
</dbReference>
<evidence type="ECO:0000256" key="18">
    <source>
        <dbReference type="SAM" id="MobiDB-lite"/>
    </source>
</evidence>
<dbReference type="EC" id="3.2.2.-" evidence="17"/>
<comment type="subcellular location">
    <subcellularLocation>
        <location evidence="1">Cell projection</location>
        <location evidence="1">Podosome</location>
    </subcellularLocation>
    <subcellularLocation>
        <location evidence="2">Nucleus</location>
        <location evidence="2">Nucleoplasm</location>
    </subcellularLocation>
</comment>
<keyword evidence="11" id="KW-0010">Activator</keyword>
<feature type="domain" description="K Homology" evidence="19">
    <location>
        <begin position="301"/>
        <end position="395"/>
    </location>
</feature>
<evidence type="ECO:0000256" key="1">
    <source>
        <dbReference type="ARBA" id="ARBA00004188"/>
    </source>
</evidence>
<dbReference type="GO" id="GO:0003723">
    <property type="term" value="F:RNA binding"/>
    <property type="evidence" value="ECO:0007669"/>
    <property type="project" value="UniProtKB-UniRule"/>
</dbReference>
<evidence type="ECO:0000256" key="8">
    <source>
        <dbReference type="ARBA" id="ARBA00022884"/>
    </source>
</evidence>
<keyword evidence="6" id="KW-0508">mRNA splicing</keyword>
<keyword evidence="12" id="KW-0804">Transcription</keyword>
<evidence type="ECO:0000256" key="9">
    <source>
        <dbReference type="ARBA" id="ARBA00023015"/>
    </source>
</evidence>
<dbReference type="PANTHER" id="PTHR21314">
    <property type="entry name" value="QUEUOSINE 5'-PHOSPHATE N-GLYCOSYLASE_HYDROLASE-RELATED"/>
    <property type="match status" value="1"/>
</dbReference>
<dbReference type="PROSITE" id="PS50084">
    <property type="entry name" value="KH_TYPE_1"/>
    <property type="match status" value="3"/>
</dbReference>
<keyword evidence="7 17" id="KW-0378">Hydrolase</keyword>
<evidence type="ECO:0000256" key="17">
    <source>
        <dbReference type="RuleBase" id="RU365002"/>
    </source>
</evidence>
<dbReference type="Proteomes" id="UP000710432">
    <property type="component" value="Unassembled WGS sequence"/>
</dbReference>
<sequence>METEQPEETFPNTETNGEFGKRPAEDMEEEQAFKRSRNTDEMVELRILLQSKNAGAVIGKGGKNIKALRTDYNASVSVPDSSGPERILSISADIETIGEILKKIIPTLEEGLQLPSPTATSQLPLESDAVECLNYQHYKGSDFDCELRLLIHQSLAGGIIGVKGAKIKELRENTQTTIKLFQECCPHSTDRVVLIGGKPDRVVECIKIILDLISESPIKERAQPYDPNFYDETYDYGGFTMMFDDRRGRPVGFPMRGRGGFDRMPPGRGGRPIPPSRRDYDDMSPRRGPPPPPPGRGGRGGSRARNLPLPPPPPPRGGDLMAYDRRGRPGDRYDGMLAGSIIGKGGQRIKQIRHETRASIKIDEPLEGSEDRIITITGTQDQIQNAQYLLQNRSGLYRAAQEPACWRPPKSVSISPPGGAGQQFEPHDLRDPRRPAGSLLSDFRTSTRKWARGRGCGQGSQRRWGGEGAGSMEAPLLPRESARFVAENSRDVLVDLEGVRRAAELLLPAASAWRVEQWKSLHELNPRRADEAALDWVFVVDSLNFSFWAEQEEHKCEVRYGGTAYTGYWALCAAVNRALDQGIPVTSASYYATVTLDQVRDIFRSDTSVPMPLIEERHRILNETGKILLEKFGGSFLNCVQKSEKSAQRLMHLVVEHFPSYRDEAQFEGKRVAFYKRAQILVADTWSVLEGKGDGCFEDISSITMFADYRLPQILVYLGALKYSDKLLEKLHKGEMLSNGDKQEVEIRGCSIWCVELIRDSLLELLEERGEKPQGEINSILLDYHLWDYARDHRDHMRAVPFHRTRCVYY</sequence>
<protein>
    <recommendedName>
        <fullName evidence="17">Queuosine 5'-phosphate N-glycosylase/hydrolase</fullName>
        <ecNumber evidence="17">3.2.2.-</ecNumber>
    </recommendedName>
    <alternativeName>
        <fullName evidence="17">Queuosine-nucleotide N-glycosylase/hydrolase</fullName>
    </alternativeName>
</protein>
<keyword evidence="6" id="KW-0747">Spliceosome</keyword>
<dbReference type="InterPro" id="IPR036612">
    <property type="entry name" value="KH_dom_type_1_sf"/>
</dbReference>
<evidence type="ECO:0000256" key="15">
    <source>
        <dbReference type="ARBA" id="ARBA00048204"/>
    </source>
</evidence>
<evidence type="ECO:0000256" key="11">
    <source>
        <dbReference type="ARBA" id="ARBA00023159"/>
    </source>
</evidence>
<evidence type="ECO:0000256" key="13">
    <source>
        <dbReference type="ARBA" id="ARBA00035119"/>
    </source>
</evidence>
<keyword evidence="5" id="KW-0597">Phosphoprotein</keyword>
<keyword evidence="9" id="KW-0805">Transcription regulation</keyword>
<keyword evidence="8 16" id="KW-0694">RNA-binding</keyword>
<evidence type="ECO:0000256" key="7">
    <source>
        <dbReference type="ARBA" id="ARBA00022801"/>
    </source>
</evidence>
<evidence type="ECO:0000256" key="14">
    <source>
        <dbReference type="ARBA" id="ARBA00045294"/>
    </source>
</evidence>
<comment type="catalytic activity">
    <reaction evidence="15 17">
        <text>queuosine 5'-phosphate + H2O = queuine + D-ribose 5-phosphate</text>
        <dbReference type="Rhea" id="RHEA:75387"/>
        <dbReference type="ChEBI" id="CHEBI:15377"/>
        <dbReference type="ChEBI" id="CHEBI:17433"/>
        <dbReference type="ChEBI" id="CHEBI:78346"/>
        <dbReference type="ChEBI" id="CHEBI:194371"/>
    </reaction>
    <physiologicalReaction direction="left-to-right" evidence="15 17">
        <dbReference type="Rhea" id="RHEA:75388"/>
    </physiologicalReaction>
</comment>
<dbReference type="Gene3D" id="3.30.1370.10">
    <property type="entry name" value="K Homology domain, type 1"/>
    <property type="match status" value="3"/>
</dbReference>
<evidence type="ECO:0000256" key="4">
    <source>
        <dbReference type="ARBA" id="ARBA00022491"/>
    </source>
</evidence>
<dbReference type="PANTHER" id="PTHR21314:SF0">
    <property type="entry name" value="QUEUOSINE 5'-PHOSPHATE N-GLYCOSYLASE_HYDROLASE"/>
    <property type="match status" value="1"/>
</dbReference>